<comment type="caution">
    <text evidence="3">The sequence shown here is derived from an EMBL/GenBank/DDBJ whole genome shotgun (WGS) entry which is preliminary data.</text>
</comment>
<dbReference type="EC" id="2.7.7.49" evidence="1"/>
<accession>A0A0J7K685</accession>
<dbReference type="PROSITE" id="PS50994">
    <property type="entry name" value="INTEGRASE"/>
    <property type="match status" value="1"/>
</dbReference>
<dbReference type="FunFam" id="1.10.340.70:FF:000001">
    <property type="entry name" value="Retrovirus-related Pol polyprotein from transposon gypsy-like Protein"/>
    <property type="match status" value="1"/>
</dbReference>
<gene>
    <name evidence="3" type="ORF">RF55_15312</name>
</gene>
<dbReference type="Proteomes" id="UP000036403">
    <property type="component" value="Unassembled WGS sequence"/>
</dbReference>
<dbReference type="InterPro" id="IPR036397">
    <property type="entry name" value="RNaseH_sf"/>
</dbReference>
<dbReference type="PaxDb" id="67767-A0A0J7K685"/>
<reference evidence="3 4" key="1">
    <citation type="submission" date="2015-04" db="EMBL/GenBank/DDBJ databases">
        <title>Lasius niger genome sequencing.</title>
        <authorList>
            <person name="Konorov E.A."/>
            <person name="Nikitin M.A."/>
            <person name="Kirill M.V."/>
            <person name="Chang P."/>
        </authorList>
    </citation>
    <scope>NUCLEOTIDE SEQUENCE [LARGE SCALE GENOMIC DNA]</scope>
    <source>
        <tissue evidence="3">Whole</tissue>
    </source>
</reference>
<dbReference type="InterPro" id="IPR012337">
    <property type="entry name" value="RNaseH-like_sf"/>
</dbReference>
<sequence length="428" mass="49706">MQHVDALSRATNILVVEDNPLKLELALSQNRDSKIRELRAKLEKMQDKQYEMRNGLVYRKKDSDLRFYIPEKMEGHVLRKYHDELGHFGPEKTYGAIDKTYWFPHMRTKIKNHIRNCLKCIAFSPHTGKSEGFLHCIPKGNIPFQTFHIDHMKPIDRKQLIKKHILVVIDAFTKYTKLYATKTTATKETVDCLIQYFANYSRPHTIVSDRGTSFTSNEFEDFLKENNVRHVLIATGSPKANGQVERINRILGPLLAKMVDNPTGKYWYKVLTDAEFAINNTMNKSTGETPSRLLFGVNQRGSSIDGIKEYLEEKIIPNDRDLEAIRNKAEKNILKSQEYNQRYFDKSRKTAHQYKGDYVGIRNFDSTPGASKKLIPEFKGPYEIAKVLRNDRYIIRDVENALSTRCPYEGTWEVSNIRPWHNELALVT</sequence>
<name>A0A0J7K685_LASNI</name>
<dbReference type="OrthoDB" id="7693964at2759"/>
<keyword evidence="4" id="KW-1185">Reference proteome</keyword>
<organism evidence="3 4">
    <name type="scientific">Lasius niger</name>
    <name type="common">Black garden ant</name>
    <dbReference type="NCBI Taxonomy" id="67767"/>
    <lineage>
        <taxon>Eukaryota</taxon>
        <taxon>Metazoa</taxon>
        <taxon>Ecdysozoa</taxon>
        <taxon>Arthropoda</taxon>
        <taxon>Hexapoda</taxon>
        <taxon>Insecta</taxon>
        <taxon>Pterygota</taxon>
        <taxon>Neoptera</taxon>
        <taxon>Endopterygota</taxon>
        <taxon>Hymenoptera</taxon>
        <taxon>Apocrita</taxon>
        <taxon>Aculeata</taxon>
        <taxon>Formicoidea</taxon>
        <taxon>Formicidae</taxon>
        <taxon>Formicinae</taxon>
        <taxon>Lasius</taxon>
        <taxon>Lasius</taxon>
    </lineage>
</organism>
<dbReference type="InterPro" id="IPR041588">
    <property type="entry name" value="Integrase_H2C2"/>
</dbReference>
<evidence type="ECO:0000313" key="4">
    <source>
        <dbReference type="Proteomes" id="UP000036403"/>
    </source>
</evidence>
<feature type="domain" description="Integrase catalytic" evidence="2">
    <location>
        <begin position="139"/>
        <end position="298"/>
    </location>
</feature>
<dbReference type="Pfam" id="PF17921">
    <property type="entry name" value="Integrase_H2C2"/>
    <property type="match status" value="1"/>
</dbReference>
<dbReference type="GO" id="GO:0003676">
    <property type="term" value="F:nucleic acid binding"/>
    <property type="evidence" value="ECO:0007669"/>
    <property type="project" value="InterPro"/>
</dbReference>
<dbReference type="SUPFAM" id="SSF53098">
    <property type="entry name" value="Ribonuclease H-like"/>
    <property type="match status" value="1"/>
</dbReference>
<dbReference type="Pfam" id="PF00665">
    <property type="entry name" value="rve"/>
    <property type="match status" value="1"/>
</dbReference>
<evidence type="ECO:0000256" key="1">
    <source>
        <dbReference type="ARBA" id="ARBA00012493"/>
    </source>
</evidence>
<proteinExistence type="predicted"/>
<dbReference type="GO" id="GO:0015074">
    <property type="term" value="P:DNA integration"/>
    <property type="evidence" value="ECO:0007669"/>
    <property type="project" value="InterPro"/>
</dbReference>
<dbReference type="STRING" id="67767.A0A0J7K685"/>
<evidence type="ECO:0000313" key="3">
    <source>
        <dbReference type="EMBL" id="KMQ85882.1"/>
    </source>
</evidence>
<evidence type="ECO:0000259" key="2">
    <source>
        <dbReference type="PROSITE" id="PS50994"/>
    </source>
</evidence>
<dbReference type="GO" id="GO:0003964">
    <property type="term" value="F:RNA-directed DNA polymerase activity"/>
    <property type="evidence" value="ECO:0007669"/>
    <property type="project" value="UniProtKB-EC"/>
</dbReference>
<dbReference type="PANTHER" id="PTHR37984">
    <property type="entry name" value="PROTEIN CBG26694"/>
    <property type="match status" value="1"/>
</dbReference>
<dbReference type="EMBL" id="LBMM01012978">
    <property type="protein sequence ID" value="KMQ85882.1"/>
    <property type="molecule type" value="Genomic_DNA"/>
</dbReference>
<dbReference type="AlphaFoldDB" id="A0A0J7K685"/>
<dbReference type="PANTHER" id="PTHR37984:SF5">
    <property type="entry name" value="PROTEIN NYNRIN-LIKE"/>
    <property type="match status" value="1"/>
</dbReference>
<dbReference type="InterPro" id="IPR001584">
    <property type="entry name" value="Integrase_cat-core"/>
</dbReference>
<dbReference type="InterPro" id="IPR050951">
    <property type="entry name" value="Retrovirus_Pol_polyprotein"/>
</dbReference>
<dbReference type="Gene3D" id="3.30.420.10">
    <property type="entry name" value="Ribonuclease H-like superfamily/Ribonuclease H"/>
    <property type="match status" value="1"/>
</dbReference>
<protein>
    <recommendedName>
        <fullName evidence="1">RNA-directed DNA polymerase</fullName>
        <ecNumber evidence="1">2.7.7.49</ecNumber>
    </recommendedName>
</protein>
<dbReference type="Gene3D" id="1.10.340.70">
    <property type="match status" value="1"/>
</dbReference>